<sequence length="104" mass="11830">MSPPSTVGHKPHPTRRLRVHRRDGPSQIQPHDSKETSEPWPERYAPAVYIYIKTSRGAMGDQDVSRNVWNTSQKSGGDLLQTLIDIDGGRRLALRPPPRPRLMR</sequence>
<feature type="compositionally biased region" description="Basic and acidic residues" evidence="1">
    <location>
        <begin position="31"/>
        <end position="40"/>
    </location>
</feature>
<evidence type="ECO:0000313" key="3">
    <source>
        <dbReference type="Proteomes" id="UP001154114"/>
    </source>
</evidence>
<gene>
    <name evidence="2" type="ORF">CINC_LOCUS9244</name>
</gene>
<dbReference type="EMBL" id="LR824006">
    <property type="protein sequence ID" value="CAD0195288.1"/>
    <property type="molecule type" value="Genomic_DNA"/>
</dbReference>
<reference evidence="2" key="1">
    <citation type="submission" date="2021-12" db="EMBL/GenBank/DDBJ databases">
        <authorList>
            <person name="King R."/>
        </authorList>
    </citation>
    <scope>NUCLEOTIDE SEQUENCE</scope>
</reference>
<evidence type="ECO:0000256" key="1">
    <source>
        <dbReference type="SAM" id="MobiDB-lite"/>
    </source>
</evidence>
<proteinExistence type="predicted"/>
<accession>A0A9N8KPU5</accession>
<feature type="region of interest" description="Disordered" evidence="1">
    <location>
        <begin position="1"/>
        <end position="40"/>
    </location>
</feature>
<protein>
    <submittedName>
        <fullName evidence="2">Uncharacterized protein</fullName>
    </submittedName>
</protein>
<dbReference type="Proteomes" id="UP001154114">
    <property type="component" value="Chromosome 3"/>
</dbReference>
<dbReference type="AlphaFoldDB" id="A0A9N8KPU5"/>
<name>A0A9N8KPU5_CHRIL</name>
<evidence type="ECO:0000313" key="2">
    <source>
        <dbReference type="EMBL" id="CAD0195288.1"/>
    </source>
</evidence>
<organism evidence="2 3">
    <name type="scientific">Chrysodeixis includens</name>
    <name type="common">Soybean looper</name>
    <name type="synonym">Pseudoplusia includens</name>
    <dbReference type="NCBI Taxonomy" id="689277"/>
    <lineage>
        <taxon>Eukaryota</taxon>
        <taxon>Metazoa</taxon>
        <taxon>Ecdysozoa</taxon>
        <taxon>Arthropoda</taxon>
        <taxon>Hexapoda</taxon>
        <taxon>Insecta</taxon>
        <taxon>Pterygota</taxon>
        <taxon>Neoptera</taxon>
        <taxon>Endopterygota</taxon>
        <taxon>Lepidoptera</taxon>
        <taxon>Glossata</taxon>
        <taxon>Ditrysia</taxon>
        <taxon>Noctuoidea</taxon>
        <taxon>Noctuidae</taxon>
        <taxon>Plusiinae</taxon>
        <taxon>Chrysodeixis</taxon>
    </lineage>
</organism>
<keyword evidence="3" id="KW-1185">Reference proteome</keyword>
<feature type="compositionally biased region" description="Basic residues" evidence="1">
    <location>
        <begin position="9"/>
        <end position="21"/>
    </location>
</feature>